<evidence type="ECO:0000256" key="10">
    <source>
        <dbReference type="ARBA" id="ARBA00022840"/>
    </source>
</evidence>
<evidence type="ECO:0000256" key="9">
    <source>
        <dbReference type="ARBA" id="ARBA00022777"/>
    </source>
</evidence>
<name>A0A7W7T6C5_9PSEU</name>
<dbReference type="EC" id="2.7.1.175" evidence="4"/>
<keyword evidence="9 16" id="KW-0418">Kinase</keyword>
<feature type="domain" description="Maltokinase N-terminal cap" evidence="15">
    <location>
        <begin position="8"/>
        <end position="79"/>
    </location>
</feature>
<dbReference type="GO" id="GO:0005978">
    <property type="term" value="P:glycogen biosynthetic process"/>
    <property type="evidence" value="ECO:0007669"/>
    <property type="project" value="UniProtKB-UniPathway"/>
</dbReference>
<dbReference type="AlphaFoldDB" id="A0A7W7T6C5"/>
<comment type="similarity">
    <text evidence="2">Belongs to the aminoglycoside phosphotransferase family.</text>
</comment>
<keyword evidence="12" id="KW-0119">Carbohydrate metabolism</keyword>
<organism evidence="16 17">
    <name type="scientific">Saccharothrix violaceirubra</name>
    <dbReference type="NCBI Taxonomy" id="413306"/>
    <lineage>
        <taxon>Bacteria</taxon>
        <taxon>Bacillati</taxon>
        <taxon>Actinomycetota</taxon>
        <taxon>Actinomycetes</taxon>
        <taxon>Pseudonocardiales</taxon>
        <taxon>Pseudonocardiaceae</taxon>
        <taxon>Saccharothrix</taxon>
    </lineage>
</organism>
<gene>
    <name evidence="16" type="ORF">F4559_004752</name>
</gene>
<evidence type="ECO:0000256" key="7">
    <source>
        <dbReference type="ARBA" id="ARBA00022679"/>
    </source>
</evidence>
<dbReference type="GO" id="GO:0016301">
    <property type="term" value="F:kinase activity"/>
    <property type="evidence" value="ECO:0007669"/>
    <property type="project" value="UniProtKB-KW"/>
</dbReference>
<dbReference type="InterPro" id="IPR040999">
    <property type="entry name" value="Mak_N_cap"/>
</dbReference>
<evidence type="ECO:0000256" key="4">
    <source>
        <dbReference type="ARBA" id="ARBA00011962"/>
    </source>
</evidence>
<evidence type="ECO:0000256" key="1">
    <source>
        <dbReference type="ARBA" id="ARBA00004964"/>
    </source>
</evidence>
<evidence type="ECO:0000313" key="16">
    <source>
        <dbReference type="EMBL" id="MBB4967393.1"/>
    </source>
</evidence>
<sequence length="424" mass="45537">MIPGLADWLPRQRWFPGEDAGEVRVVRAEPFADGGVLAIVDTALGRFHVPVGIRTSADVPAGAVIGTADGLVHFDALADPELVVGLYEAVAAGRPGAVAFRPEPGAELPLPVSVRAMGVEQSNTSVVIGGHSVLKVFRRVWPGENPDVTLHRVLRESPYVPDLLGTFALDGTDTLGLVESFVADAVEGWSAALDDLGHVLAGRSRDLDLVGGLGRLGVAVAGVHGRLGRALGFSRLSPDTTADRFLGRLDDTLAVAPELAPHASALRVLLDERVRSAEPAVAHRVHGDLHLGQVLLSSGQWTLLDFEGEPSASPTERARADSPLRDVAGMLRSFDYVAGHHRLDASTWSADHERRSRDWVRDARRAFLTGYSGHSAVDLKASKALLRAYELDKALYEVRYESANRPEWRTVPLRAVRDLIGPVG</sequence>
<evidence type="ECO:0000256" key="8">
    <source>
        <dbReference type="ARBA" id="ARBA00022741"/>
    </source>
</evidence>
<dbReference type="RefSeq" id="WP_184672070.1">
    <property type="nucleotide sequence ID" value="NZ_BAABAI010000009.1"/>
</dbReference>
<evidence type="ECO:0000256" key="6">
    <source>
        <dbReference type="ARBA" id="ARBA00022600"/>
    </source>
</evidence>
<evidence type="ECO:0000256" key="14">
    <source>
        <dbReference type="ARBA" id="ARBA00049067"/>
    </source>
</evidence>
<accession>A0A7W7T6C5</accession>
<evidence type="ECO:0000256" key="12">
    <source>
        <dbReference type="ARBA" id="ARBA00023277"/>
    </source>
</evidence>
<evidence type="ECO:0000256" key="2">
    <source>
        <dbReference type="ARBA" id="ARBA00006219"/>
    </source>
</evidence>
<dbReference type="EMBL" id="JACHJS010000001">
    <property type="protein sequence ID" value="MBB4967393.1"/>
    <property type="molecule type" value="Genomic_DNA"/>
</dbReference>
<comment type="subunit">
    <text evidence="3">Monomer.</text>
</comment>
<protein>
    <recommendedName>
        <fullName evidence="5">Maltokinase</fullName>
        <ecNumber evidence="4">2.7.1.175</ecNumber>
    </recommendedName>
    <alternativeName>
        <fullName evidence="13">Maltose-1-phosphate synthase</fullName>
    </alternativeName>
</protein>
<dbReference type="GO" id="GO:0005524">
    <property type="term" value="F:ATP binding"/>
    <property type="evidence" value="ECO:0007669"/>
    <property type="project" value="UniProtKB-KW"/>
</dbReference>
<keyword evidence="8" id="KW-0547">Nucleotide-binding</keyword>
<evidence type="ECO:0000259" key="15">
    <source>
        <dbReference type="Pfam" id="PF18085"/>
    </source>
</evidence>
<evidence type="ECO:0000256" key="5">
    <source>
        <dbReference type="ARBA" id="ARBA00013882"/>
    </source>
</evidence>
<dbReference type="SUPFAM" id="SSF56112">
    <property type="entry name" value="Protein kinase-like (PK-like)"/>
    <property type="match status" value="1"/>
</dbReference>
<evidence type="ECO:0000256" key="13">
    <source>
        <dbReference type="ARBA" id="ARBA00031251"/>
    </source>
</evidence>
<keyword evidence="7 16" id="KW-0808">Transferase</keyword>
<dbReference type="Gene3D" id="3.90.1200.10">
    <property type="match status" value="1"/>
</dbReference>
<dbReference type="UniPathway" id="UPA00164"/>
<dbReference type="InterPro" id="IPR011009">
    <property type="entry name" value="Kinase-like_dom_sf"/>
</dbReference>
<comment type="pathway">
    <text evidence="1">Glycan biosynthesis; glycogen biosynthesis.</text>
</comment>
<dbReference type="Proteomes" id="UP000542674">
    <property type="component" value="Unassembled WGS sequence"/>
</dbReference>
<keyword evidence="11" id="KW-0320">Glycogen biosynthesis</keyword>
<evidence type="ECO:0000256" key="11">
    <source>
        <dbReference type="ARBA" id="ARBA00023056"/>
    </source>
</evidence>
<evidence type="ECO:0000313" key="17">
    <source>
        <dbReference type="Proteomes" id="UP000542674"/>
    </source>
</evidence>
<keyword evidence="10" id="KW-0067">ATP-binding</keyword>
<evidence type="ECO:0000256" key="3">
    <source>
        <dbReference type="ARBA" id="ARBA00011245"/>
    </source>
</evidence>
<comment type="catalytic activity">
    <reaction evidence="14">
        <text>D-maltose + ATP = alpha-maltose 1-phosphate + ADP + H(+)</text>
        <dbReference type="Rhea" id="RHEA:31915"/>
        <dbReference type="ChEBI" id="CHEBI:15378"/>
        <dbReference type="ChEBI" id="CHEBI:17306"/>
        <dbReference type="ChEBI" id="CHEBI:30616"/>
        <dbReference type="ChEBI" id="CHEBI:63576"/>
        <dbReference type="ChEBI" id="CHEBI:456216"/>
        <dbReference type="EC" id="2.7.1.175"/>
    </reaction>
</comment>
<dbReference type="Pfam" id="PF18085">
    <property type="entry name" value="Mak_N_cap"/>
    <property type="match status" value="1"/>
</dbReference>
<reference evidence="16 17" key="1">
    <citation type="submission" date="2020-08" db="EMBL/GenBank/DDBJ databases">
        <title>Sequencing the genomes of 1000 actinobacteria strains.</title>
        <authorList>
            <person name="Klenk H.-P."/>
        </authorList>
    </citation>
    <scope>NUCLEOTIDE SEQUENCE [LARGE SCALE GENOMIC DNA]</scope>
    <source>
        <strain evidence="16 17">DSM 45084</strain>
    </source>
</reference>
<comment type="caution">
    <text evidence="16">The sequence shown here is derived from an EMBL/GenBank/DDBJ whole genome shotgun (WGS) entry which is preliminary data.</text>
</comment>
<proteinExistence type="inferred from homology"/>
<keyword evidence="6" id="KW-0321">Glycogen metabolism</keyword>
<keyword evidence="17" id="KW-1185">Reference proteome</keyword>